<dbReference type="Proteomes" id="UP001057402">
    <property type="component" value="Chromosome 5"/>
</dbReference>
<keyword evidence="2" id="KW-1185">Reference proteome</keyword>
<dbReference type="EMBL" id="CM042884">
    <property type="protein sequence ID" value="KAI4368570.1"/>
    <property type="molecule type" value="Genomic_DNA"/>
</dbReference>
<accession>A0ACB9QQ54</accession>
<organism evidence="1 2">
    <name type="scientific">Melastoma candidum</name>
    <dbReference type="NCBI Taxonomy" id="119954"/>
    <lineage>
        <taxon>Eukaryota</taxon>
        <taxon>Viridiplantae</taxon>
        <taxon>Streptophyta</taxon>
        <taxon>Embryophyta</taxon>
        <taxon>Tracheophyta</taxon>
        <taxon>Spermatophyta</taxon>
        <taxon>Magnoliopsida</taxon>
        <taxon>eudicotyledons</taxon>
        <taxon>Gunneridae</taxon>
        <taxon>Pentapetalae</taxon>
        <taxon>rosids</taxon>
        <taxon>malvids</taxon>
        <taxon>Myrtales</taxon>
        <taxon>Melastomataceae</taxon>
        <taxon>Melastomatoideae</taxon>
        <taxon>Melastomateae</taxon>
        <taxon>Melastoma</taxon>
    </lineage>
</organism>
<evidence type="ECO:0000313" key="1">
    <source>
        <dbReference type="EMBL" id="KAI4368570.1"/>
    </source>
</evidence>
<gene>
    <name evidence="1" type="ORF">MLD38_017114</name>
</gene>
<evidence type="ECO:0000313" key="2">
    <source>
        <dbReference type="Proteomes" id="UP001057402"/>
    </source>
</evidence>
<protein>
    <submittedName>
        <fullName evidence="1">Uncharacterized protein</fullName>
    </submittedName>
</protein>
<name>A0ACB9QQ54_9MYRT</name>
<reference evidence="2" key="1">
    <citation type="journal article" date="2023" name="Front. Plant Sci.">
        <title>Chromosomal-level genome assembly of Melastoma candidum provides insights into trichome evolution.</title>
        <authorList>
            <person name="Zhong Y."/>
            <person name="Wu W."/>
            <person name="Sun C."/>
            <person name="Zou P."/>
            <person name="Liu Y."/>
            <person name="Dai S."/>
            <person name="Zhou R."/>
        </authorList>
    </citation>
    <scope>NUCLEOTIDE SEQUENCE [LARGE SCALE GENOMIC DNA]</scope>
</reference>
<proteinExistence type="predicted"/>
<comment type="caution">
    <text evidence="1">The sequence shown here is derived from an EMBL/GenBank/DDBJ whole genome shotgun (WGS) entry which is preliminary data.</text>
</comment>
<sequence length="122" mass="13361">MIGNLANYLRGRRRTGSPFAGVGTGFNLILSSGIAGSHLKFTTRWCKKTRISRQASSFPKHILGPPPNGRYVYGAGPELSNLDSSKLSGEEKRTGSLCTKEALHAICSRIRKSFTYSKIKLM</sequence>